<feature type="compositionally biased region" description="Acidic residues" evidence="5">
    <location>
        <begin position="183"/>
        <end position="194"/>
    </location>
</feature>
<dbReference type="AlphaFoldDB" id="A0A4R6VJ74"/>
<gene>
    <name evidence="7" type="ORF">ATL17_1666</name>
</gene>
<keyword evidence="3 6" id="KW-1133">Transmembrane helix</keyword>
<evidence type="ECO:0000256" key="1">
    <source>
        <dbReference type="ARBA" id="ARBA00004141"/>
    </source>
</evidence>
<sequence>MITTFDIIVGVLVLISALLATMRGLTREVLSLVTWGGSAVFAWWMYANNPELARSYVADPTVADIVTVLASFIIALIVLHLLTMWIADLVSDSKIGPLDRSLGFVFGGVRGVLIAVVLLIFGQWLFASELQRFAADSKTLPMLTSFGDDLIAALPDNVEEMVTDFLRGSSAPEQEVPVTEGTDQLEEELSTSTT</sequence>
<organism evidence="7 8">
    <name type="scientific">Maritalea mobilis</name>
    <dbReference type="NCBI Taxonomy" id="483324"/>
    <lineage>
        <taxon>Bacteria</taxon>
        <taxon>Pseudomonadati</taxon>
        <taxon>Pseudomonadota</taxon>
        <taxon>Alphaproteobacteria</taxon>
        <taxon>Hyphomicrobiales</taxon>
        <taxon>Devosiaceae</taxon>
        <taxon>Maritalea</taxon>
    </lineage>
</organism>
<feature type="transmembrane region" description="Helical" evidence="6">
    <location>
        <begin position="6"/>
        <end position="22"/>
    </location>
</feature>
<dbReference type="OrthoDB" id="9806894at2"/>
<keyword evidence="8" id="KW-1185">Reference proteome</keyword>
<evidence type="ECO:0000313" key="7">
    <source>
        <dbReference type="EMBL" id="TDQ63659.1"/>
    </source>
</evidence>
<comment type="subcellular location">
    <subcellularLocation>
        <location evidence="1">Membrane</location>
        <topology evidence="1">Multi-pass membrane protein</topology>
    </subcellularLocation>
</comment>
<feature type="transmembrane region" description="Helical" evidence="6">
    <location>
        <begin position="29"/>
        <end position="46"/>
    </location>
</feature>
<dbReference type="EMBL" id="SNYR01000002">
    <property type="protein sequence ID" value="TDQ63659.1"/>
    <property type="molecule type" value="Genomic_DNA"/>
</dbReference>
<keyword evidence="4 6" id="KW-0472">Membrane</keyword>
<feature type="transmembrane region" description="Helical" evidence="6">
    <location>
        <begin position="102"/>
        <end position="126"/>
    </location>
</feature>
<evidence type="ECO:0000313" key="8">
    <source>
        <dbReference type="Proteomes" id="UP000295391"/>
    </source>
</evidence>
<accession>A0A4R6VJ74</accession>
<comment type="caution">
    <text evidence="7">The sequence shown here is derived from an EMBL/GenBank/DDBJ whole genome shotgun (WGS) entry which is preliminary data.</text>
</comment>
<dbReference type="PANTHER" id="PTHR36926:SF1">
    <property type="entry name" value="COLICIN V PRODUCTION PROTEIN"/>
    <property type="match status" value="1"/>
</dbReference>
<dbReference type="GO" id="GO:0016020">
    <property type="term" value="C:membrane"/>
    <property type="evidence" value="ECO:0007669"/>
    <property type="project" value="UniProtKB-SubCell"/>
</dbReference>
<evidence type="ECO:0000256" key="6">
    <source>
        <dbReference type="SAM" id="Phobius"/>
    </source>
</evidence>
<proteinExistence type="predicted"/>
<feature type="region of interest" description="Disordered" evidence="5">
    <location>
        <begin position="169"/>
        <end position="194"/>
    </location>
</feature>
<dbReference type="GO" id="GO:0009403">
    <property type="term" value="P:toxin biosynthetic process"/>
    <property type="evidence" value="ECO:0007669"/>
    <property type="project" value="InterPro"/>
</dbReference>
<reference evidence="7 8" key="1">
    <citation type="submission" date="2019-03" db="EMBL/GenBank/DDBJ databases">
        <title>Genomic Encyclopedia of Type Strains, Phase III (KMG-III): the genomes of soil and plant-associated and newly described type strains.</title>
        <authorList>
            <person name="Whitman W."/>
        </authorList>
    </citation>
    <scope>NUCLEOTIDE SEQUENCE [LARGE SCALE GENOMIC DNA]</scope>
    <source>
        <strain evidence="7 8">CGMCC 1.7002</strain>
    </source>
</reference>
<evidence type="ECO:0000256" key="4">
    <source>
        <dbReference type="ARBA" id="ARBA00023136"/>
    </source>
</evidence>
<dbReference type="RefSeq" id="WP_133572327.1">
    <property type="nucleotide sequence ID" value="NZ_SNYR01000002.1"/>
</dbReference>
<feature type="transmembrane region" description="Helical" evidence="6">
    <location>
        <begin position="66"/>
        <end position="90"/>
    </location>
</feature>
<dbReference type="Proteomes" id="UP000295391">
    <property type="component" value="Unassembled WGS sequence"/>
</dbReference>
<evidence type="ECO:0000256" key="2">
    <source>
        <dbReference type="ARBA" id="ARBA00022692"/>
    </source>
</evidence>
<dbReference type="InterPro" id="IPR052719">
    <property type="entry name" value="CvpA-like"/>
</dbReference>
<name>A0A4R6VJ74_9HYPH</name>
<evidence type="ECO:0000256" key="5">
    <source>
        <dbReference type="SAM" id="MobiDB-lite"/>
    </source>
</evidence>
<keyword evidence="2 6" id="KW-0812">Transmembrane</keyword>
<protein>
    <submittedName>
        <fullName evidence="7">Membrane protein required for colicin V production</fullName>
    </submittedName>
</protein>
<evidence type="ECO:0000256" key="3">
    <source>
        <dbReference type="ARBA" id="ARBA00022989"/>
    </source>
</evidence>
<dbReference type="PANTHER" id="PTHR36926">
    <property type="entry name" value="COLICIN V PRODUCTION PROTEIN"/>
    <property type="match status" value="1"/>
</dbReference>
<dbReference type="Pfam" id="PF02674">
    <property type="entry name" value="Colicin_V"/>
    <property type="match status" value="1"/>
</dbReference>
<dbReference type="InterPro" id="IPR003825">
    <property type="entry name" value="Colicin-V_CvpA"/>
</dbReference>